<accession>A0A0N1KII8</accession>
<dbReference type="PANTHER" id="PTHR37625">
    <property type="entry name" value="OUTER MEMBRANE LIPOPROTEIN-RELATED"/>
    <property type="match status" value="1"/>
</dbReference>
<dbReference type="AlphaFoldDB" id="A0A0N1KII8"/>
<comment type="caution">
    <text evidence="1">The sequence shown here is derived from an EMBL/GenBank/DDBJ whole genome shotgun (WGS) entry which is preliminary data.</text>
</comment>
<sequence>MKKNHFLTLTGILLLVTTTFNLTGCGLTQIVSDGTSNVAKSIFYKQIKVVHLDFTARDALNTDDNGLPLSTIVRIYQLKNIDNFNYSDYSTLFANDNEALKSELVAQKDIRIRPGESISVDMPMEEDTKFVAIAAMFHTPDLITNDWRVVIPKKQLLSETPRHLVLTEHKITLSPIEGLK</sequence>
<dbReference type="OrthoDB" id="7021080at2"/>
<evidence type="ECO:0000313" key="1">
    <source>
        <dbReference type="EMBL" id="KPD02839.1"/>
    </source>
</evidence>
<dbReference type="InterPro" id="IPR017734">
    <property type="entry name" value="T6SS_SciN"/>
</dbReference>
<reference evidence="1 2" key="1">
    <citation type="submission" date="2015-07" db="EMBL/GenBank/DDBJ databases">
        <title>ATOL: Assembling a taxonomically balanced genome-scale reconstruction of the evolutionary history of the Enterobacteriaceae.</title>
        <authorList>
            <person name="Plunkett G.III."/>
            <person name="Neeno-Eckwall E.C."/>
            <person name="Glasner J.D."/>
            <person name="Perna N.T."/>
        </authorList>
    </citation>
    <scope>NUCLEOTIDE SEQUENCE [LARGE SCALE GENOMIC DNA]</scope>
    <source>
        <strain evidence="1 2">ATCC 35017</strain>
    </source>
</reference>
<dbReference type="Gene3D" id="2.60.40.4150">
    <property type="entry name" value="Type VI secretion system, lipoprotein SciN"/>
    <property type="match status" value="1"/>
</dbReference>
<keyword evidence="2" id="KW-1185">Reference proteome</keyword>
<proteinExistence type="predicted"/>
<dbReference type="PANTHER" id="PTHR37625:SF4">
    <property type="entry name" value="OUTER MEMBRANE LIPOPROTEIN"/>
    <property type="match status" value="1"/>
</dbReference>
<dbReference type="RefSeq" id="WP_053908392.1">
    <property type="nucleotide sequence ID" value="NZ_CAWMUS010000018.1"/>
</dbReference>
<gene>
    <name evidence="1" type="ORF">M992_1996</name>
</gene>
<dbReference type="Pfam" id="PF12790">
    <property type="entry name" value="T6SS-SciN"/>
    <property type="match status" value="1"/>
</dbReference>
<protein>
    <recommendedName>
        <fullName evidence="3">Lipoprotein</fullName>
    </recommendedName>
</protein>
<dbReference type="EMBL" id="LGAA01000018">
    <property type="protein sequence ID" value="KPD02839.1"/>
    <property type="molecule type" value="Genomic_DNA"/>
</dbReference>
<dbReference type="Proteomes" id="UP000053226">
    <property type="component" value="Unassembled WGS sequence"/>
</dbReference>
<dbReference type="NCBIfam" id="TIGR03352">
    <property type="entry name" value="VI_chp_3"/>
    <property type="match status" value="1"/>
</dbReference>
<evidence type="ECO:0000313" key="2">
    <source>
        <dbReference type="Proteomes" id="UP000053226"/>
    </source>
</evidence>
<dbReference type="InterPro" id="IPR038706">
    <property type="entry name" value="Type_VI_SciN-like_sf"/>
</dbReference>
<evidence type="ECO:0008006" key="3">
    <source>
        <dbReference type="Google" id="ProtNLM"/>
    </source>
</evidence>
<name>A0A0N1KII8_9GAMM</name>
<organism evidence="1 2">
    <name type="scientific">Moellerella wisconsensis ATCC 35017</name>
    <dbReference type="NCBI Taxonomy" id="1354267"/>
    <lineage>
        <taxon>Bacteria</taxon>
        <taxon>Pseudomonadati</taxon>
        <taxon>Pseudomonadota</taxon>
        <taxon>Gammaproteobacteria</taxon>
        <taxon>Enterobacterales</taxon>
        <taxon>Morganellaceae</taxon>
        <taxon>Moellerella</taxon>
    </lineage>
</organism>